<dbReference type="AlphaFoldDB" id="A0AB74CQS3"/>
<keyword evidence="1" id="KW-0812">Transmembrane</keyword>
<proteinExistence type="predicted"/>
<evidence type="ECO:0000313" key="2">
    <source>
        <dbReference type="EMBL" id="ROX54085.1"/>
    </source>
</evidence>
<evidence type="ECO:0000313" key="3">
    <source>
        <dbReference type="Proteomes" id="UP000281752"/>
    </source>
</evidence>
<reference evidence="2 3" key="1">
    <citation type="submission" date="2018-10" db="EMBL/GenBank/DDBJ databases">
        <title>Genotypes and phenotypes of Enterococci isolated from broiler chickens.</title>
        <authorList>
            <person name="Muhammad A.R."/>
            <person name="Diarra M.S."/>
        </authorList>
    </citation>
    <scope>NUCLEOTIDE SEQUENCE [LARGE SCALE GENOMIC DNA]</scope>
    <source>
        <strain evidence="2 3">P5 C A 35</strain>
    </source>
</reference>
<sequence>MFNQLLLGNKPTSLENMKSYFLTSVLITQSVTLISQPLFHNLILLVYNFHRSIFRYGYHQACHHMALH</sequence>
<accession>A0AB74CQS3</accession>
<dbReference type="EMBL" id="RKNM01000018">
    <property type="protein sequence ID" value="ROX54085.1"/>
    <property type="molecule type" value="Genomic_DNA"/>
</dbReference>
<dbReference type="Proteomes" id="UP000281752">
    <property type="component" value="Unassembled WGS sequence"/>
</dbReference>
<keyword evidence="1" id="KW-1133">Transmembrane helix</keyword>
<comment type="caution">
    <text evidence="2">The sequence shown here is derived from an EMBL/GenBank/DDBJ whole genome shotgun (WGS) entry which is preliminary data.</text>
</comment>
<feature type="transmembrane region" description="Helical" evidence="1">
    <location>
        <begin position="20"/>
        <end position="47"/>
    </location>
</feature>
<organism evidence="2 3">
    <name type="scientific">Enterococcus faecium</name>
    <name type="common">Streptococcus faecium</name>
    <dbReference type="NCBI Taxonomy" id="1352"/>
    <lineage>
        <taxon>Bacteria</taxon>
        <taxon>Bacillati</taxon>
        <taxon>Bacillota</taxon>
        <taxon>Bacilli</taxon>
        <taxon>Lactobacillales</taxon>
        <taxon>Enterococcaceae</taxon>
        <taxon>Enterococcus</taxon>
    </lineage>
</organism>
<keyword evidence="1" id="KW-0472">Membrane</keyword>
<name>A0AB74CQS3_ENTFC</name>
<evidence type="ECO:0000256" key="1">
    <source>
        <dbReference type="SAM" id="Phobius"/>
    </source>
</evidence>
<gene>
    <name evidence="2" type="ORF">EGW36_11630</name>
</gene>
<protein>
    <submittedName>
        <fullName evidence="2">Uncharacterized protein</fullName>
    </submittedName>
</protein>